<feature type="transmembrane region" description="Helical" evidence="8">
    <location>
        <begin position="206"/>
        <end position="227"/>
    </location>
</feature>
<evidence type="ECO:0000256" key="1">
    <source>
        <dbReference type="ARBA" id="ARBA00004651"/>
    </source>
</evidence>
<evidence type="ECO:0000256" key="8">
    <source>
        <dbReference type="SAM" id="Phobius"/>
    </source>
</evidence>
<feature type="transmembrane region" description="Helical" evidence="8">
    <location>
        <begin position="300"/>
        <end position="323"/>
    </location>
</feature>
<dbReference type="PANTHER" id="PTHR42718:SF9">
    <property type="entry name" value="MAJOR FACILITATOR SUPERFAMILY MULTIDRUG TRANSPORTER MFSC"/>
    <property type="match status" value="1"/>
</dbReference>
<feature type="domain" description="Major facilitator superfamily (MFS) profile" evidence="9">
    <location>
        <begin position="16"/>
        <end position="465"/>
    </location>
</feature>
<dbReference type="SUPFAM" id="SSF103473">
    <property type="entry name" value="MFS general substrate transporter"/>
    <property type="match status" value="1"/>
</dbReference>
<keyword evidence="4" id="KW-1003">Cell membrane</keyword>
<feature type="transmembrane region" description="Helical" evidence="8">
    <location>
        <begin position="233"/>
        <end position="249"/>
    </location>
</feature>
<dbReference type="EMBL" id="CP002117">
    <property type="protein sequence ID" value="ADN34904.1"/>
    <property type="molecule type" value="Genomic_DNA"/>
</dbReference>
<evidence type="ECO:0000313" key="11">
    <source>
        <dbReference type="Proteomes" id="UP000006565"/>
    </source>
</evidence>
<gene>
    <name evidence="10" type="ordered locus">Mpet_0125</name>
</gene>
<dbReference type="AlphaFoldDB" id="E1RE13"/>
<dbReference type="InterPro" id="IPR020846">
    <property type="entry name" value="MFS_dom"/>
</dbReference>
<evidence type="ECO:0000256" key="3">
    <source>
        <dbReference type="ARBA" id="ARBA00022448"/>
    </source>
</evidence>
<accession>E1RE13</accession>
<feature type="transmembrane region" description="Helical" evidence="8">
    <location>
        <begin position="406"/>
        <end position="426"/>
    </location>
</feature>
<keyword evidence="11" id="KW-1185">Reference proteome</keyword>
<reference evidence="10 11" key="1">
    <citation type="journal article" date="2010" name="Stand. Genomic Sci.">
        <title>Complete genome sequence of Methanoplanus petrolearius type strain (SEBR 4847).</title>
        <authorList>
            <person name="Brambilla E."/>
            <person name="Djao O.D."/>
            <person name="Daligault H."/>
            <person name="Lapidus A."/>
            <person name="Lucas S."/>
            <person name="Hammon N."/>
            <person name="Nolan M."/>
            <person name="Tice H."/>
            <person name="Cheng J.F."/>
            <person name="Han C."/>
            <person name="Tapia R."/>
            <person name="Goodwin L."/>
            <person name="Pitluck S."/>
            <person name="Liolios K."/>
            <person name="Ivanova N."/>
            <person name="Mavromatis K."/>
            <person name="Mikhailova N."/>
            <person name="Pati A."/>
            <person name="Chen A."/>
            <person name="Palaniappan K."/>
            <person name="Land M."/>
            <person name="Hauser L."/>
            <person name="Chang Y.J."/>
            <person name="Jeffries C.D."/>
            <person name="Rohde M."/>
            <person name="Spring S."/>
            <person name="Sikorski J."/>
            <person name="Goker M."/>
            <person name="Woyke T."/>
            <person name="Bristow J."/>
            <person name="Eisen J.A."/>
            <person name="Markowitz V."/>
            <person name="Hugenholtz P."/>
            <person name="Kyrpides N.C."/>
            <person name="Klenk H.P."/>
        </authorList>
    </citation>
    <scope>NUCLEOTIDE SEQUENCE [LARGE SCALE GENOMIC DNA]</scope>
    <source>
        <strain evidence="11">DSM 11571 / OCM 486 / SEBR 4847</strain>
    </source>
</reference>
<dbReference type="Pfam" id="PF07690">
    <property type="entry name" value="MFS_1"/>
    <property type="match status" value="1"/>
</dbReference>
<dbReference type="GO" id="GO:0005886">
    <property type="term" value="C:plasma membrane"/>
    <property type="evidence" value="ECO:0007669"/>
    <property type="project" value="UniProtKB-SubCell"/>
</dbReference>
<keyword evidence="6 8" id="KW-1133">Transmembrane helix</keyword>
<feature type="transmembrane region" description="Helical" evidence="8">
    <location>
        <begin position="169"/>
        <end position="194"/>
    </location>
</feature>
<feature type="transmembrane region" description="Helical" evidence="8">
    <location>
        <begin position="438"/>
        <end position="461"/>
    </location>
</feature>
<evidence type="ECO:0000256" key="4">
    <source>
        <dbReference type="ARBA" id="ARBA00022475"/>
    </source>
</evidence>
<feature type="transmembrane region" description="Helical" evidence="8">
    <location>
        <begin position="111"/>
        <end position="131"/>
    </location>
</feature>
<dbReference type="PROSITE" id="PS50850">
    <property type="entry name" value="MFS"/>
    <property type="match status" value="1"/>
</dbReference>
<feature type="transmembrane region" description="Helical" evidence="8">
    <location>
        <begin position="335"/>
        <end position="353"/>
    </location>
</feature>
<feature type="transmembrane region" description="Helical" evidence="8">
    <location>
        <begin position="14"/>
        <end position="34"/>
    </location>
</feature>
<feature type="transmembrane region" description="Helical" evidence="8">
    <location>
        <begin position="143"/>
        <end position="163"/>
    </location>
</feature>
<dbReference type="PANTHER" id="PTHR42718">
    <property type="entry name" value="MAJOR FACILITATOR SUPERFAMILY MULTIDRUG TRANSPORTER MFSC"/>
    <property type="match status" value="1"/>
</dbReference>
<feature type="transmembrane region" description="Helical" evidence="8">
    <location>
        <begin position="54"/>
        <end position="74"/>
    </location>
</feature>
<dbReference type="PRINTS" id="PR01036">
    <property type="entry name" value="TCRTETB"/>
</dbReference>
<dbReference type="HOGENOM" id="CLU_000960_28_0_2"/>
<keyword evidence="7 8" id="KW-0472">Membrane</keyword>
<keyword evidence="3" id="KW-0813">Transport</keyword>
<evidence type="ECO:0000259" key="9">
    <source>
        <dbReference type="PROSITE" id="PS50850"/>
    </source>
</evidence>
<dbReference type="InterPro" id="IPR011701">
    <property type="entry name" value="MFS"/>
</dbReference>
<dbReference type="KEGG" id="mpi:Mpet_0125"/>
<evidence type="ECO:0000256" key="6">
    <source>
        <dbReference type="ARBA" id="ARBA00022989"/>
    </source>
</evidence>
<organism evidence="10 11">
    <name type="scientific">Methanolacinia petrolearia (strain DSM 11571 / OCM 486 / SEBR 4847)</name>
    <name type="common">Methanoplanus petrolearius</name>
    <dbReference type="NCBI Taxonomy" id="679926"/>
    <lineage>
        <taxon>Archaea</taxon>
        <taxon>Methanobacteriati</taxon>
        <taxon>Methanobacteriota</taxon>
        <taxon>Stenosarchaea group</taxon>
        <taxon>Methanomicrobia</taxon>
        <taxon>Methanomicrobiales</taxon>
        <taxon>Methanomicrobiaceae</taxon>
        <taxon>Methanolacinia</taxon>
    </lineage>
</organism>
<sequence length="469" mass="50518">MSLFNDAQLTNKQIVMTVVLVAGAFISVLNQTIVSPALPGIMSELGVDVSMAQWLITIFTLVMAIMIPVTAFLLDRFSLRSLFISAMALFAAGSLLLAWGPTFSVLILGRVLQAISSGMLSPMIMSILMWIFPLGFRGRAMGLYSLVIAFAPAIGPTYSGVIVDLFSWHFVFLSIAPLAVIAAFVAFFTIEDFVERRNVVLDKLSLILSTFGLISLLYGCSIIGSAGGLSPESIATIAAGLLILTWFGIRQLNLKEPMLELRVLKNRNFLSAVFIIMLFQAAILVLSVILPIYIQTIRGYSATITGLVFLPGAAFMAITSMFSGRLFDRHGPRRPVLLGATALMISFLGLVIIDTGSPIWLIFVIYIVLSTGIGLLNTPVSTWALNSLDDKEIHHGSAVLNTLRQTAGAIGTAILVTVMSIEISAYPDPDSIAANMAGFNATSVCMAVLMIVVFVAAFFLIRDKEKTGV</sequence>
<evidence type="ECO:0000256" key="2">
    <source>
        <dbReference type="ARBA" id="ARBA00008537"/>
    </source>
</evidence>
<feature type="transmembrane region" description="Helical" evidence="8">
    <location>
        <begin position="269"/>
        <end position="294"/>
    </location>
</feature>
<dbReference type="Proteomes" id="UP000006565">
    <property type="component" value="Chromosome"/>
</dbReference>
<feature type="transmembrane region" description="Helical" evidence="8">
    <location>
        <begin position="81"/>
        <end position="99"/>
    </location>
</feature>
<dbReference type="NCBIfam" id="TIGR00711">
    <property type="entry name" value="efflux_EmrB"/>
    <property type="match status" value="1"/>
</dbReference>
<keyword evidence="5 8" id="KW-0812">Transmembrane</keyword>
<feature type="transmembrane region" description="Helical" evidence="8">
    <location>
        <begin position="359"/>
        <end position="385"/>
    </location>
</feature>
<proteinExistence type="inferred from homology"/>
<evidence type="ECO:0000256" key="7">
    <source>
        <dbReference type="ARBA" id="ARBA00023136"/>
    </source>
</evidence>
<evidence type="ECO:0000313" key="10">
    <source>
        <dbReference type="EMBL" id="ADN34904.1"/>
    </source>
</evidence>
<evidence type="ECO:0000256" key="5">
    <source>
        <dbReference type="ARBA" id="ARBA00022692"/>
    </source>
</evidence>
<dbReference type="InterPro" id="IPR004638">
    <property type="entry name" value="EmrB-like"/>
</dbReference>
<dbReference type="Gene3D" id="1.20.1720.10">
    <property type="entry name" value="Multidrug resistance protein D"/>
    <property type="match status" value="1"/>
</dbReference>
<dbReference type="InterPro" id="IPR036259">
    <property type="entry name" value="MFS_trans_sf"/>
</dbReference>
<name>E1RE13_METP4</name>
<comment type="subcellular location">
    <subcellularLocation>
        <location evidence="1">Cell membrane</location>
        <topology evidence="1">Multi-pass membrane protein</topology>
    </subcellularLocation>
</comment>
<dbReference type="CDD" id="cd17503">
    <property type="entry name" value="MFS_LmrB_MDR_like"/>
    <property type="match status" value="1"/>
</dbReference>
<protein>
    <submittedName>
        <fullName evidence="10">Drug resistance transporter, EmrB/QacA subfamily</fullName>
    </submittedName>
</protein>
<comment type="similarity">
    <text evidence="2">Belongs to the major facilitator superfamily. EmrB family.</text>
</comment>
<dbReference type="Gene3D" id="1.20.1250.20">
    <property type="entry name" value="MFS general substrate transporter like domains"/>
    <property type="match status" value="1"/>
</dbReference>
<dbReference type="eggNOG" id="arCOG00143">
    <property type="taxonomic scope" value="Archaea"/>
</dbReference>
<dbReference type="GO" id="GO:0022857">
    <property type="term" value="F:transmembrane transporter activity"/>
    <property type="evidence" value="ECO:0007669"/>
    <property type="project" value="InterPro"/>
</dbReference>